<proteinExistence type="predicted"/>
<keyword evidence="2" id="KW-1185">Reference proteome</keyword>
<protein>
    <submittedName>
        <fullName evidence="1">Uncharacterized protein</fullName>
    </submittedName>
</protein>
<organism evidence="1 2">
    <name type="scientific">Cellulomonas marina</name>
    <dbReference type="NCBI Taxonomy" id="988821"/>
    <lineage>
        <taxon>Bacteria</taxon>
        <taxon>Bacillati</taxon>
        <taxon>Actinomycetota</taxon>
        <taxon>Actinomycetes</taxon>
        <taxon>Micrococcales</taxon>
        <taxon>Cellulomonadaceae</taxon>
        <taxon>Cellulomonas</taxon>
    </lineage>
</organism>
<dbReference type="AlphaFoldDB" id="A0A1I1APM6"/>
<evidence type="ECO:0000313" key="1">
    <source>
        <dbReference type="EMBL" id="SFB39907.1"/>
    </source>
</evidence>
<accession>A0A1I1APM6</accession>
<dbReference type="OrthoDB" id="4556966at2"/>
<dbReference type="Proteomes" id="UP000199012">
    <property type="component" value="Unassembled WGS sequence"/>
</dbReference>
<evidence type="ECO:0000313" key="2">
    <source>
        <dbReference type="Proteomes" id="UP000199012"/>
    </source>
</evidence>
<gene>
    <name evidence="1" type="ORF">SAMN05421867_12111</name>
</gene>
<dbReference type="STRING" id="988821.SAMN05421867_12111"/>
<dbReference type="EMBL" id="FOKA01000021">
    <property type="protein sequence ID" value="SFB39907.1"/>
    <property type="molecule type" value="Genomic_DNA"/>
</dbReference>
<name>A0A1I1APM6_9CELL</name>
<reference evidence="1 2" key="1">
    <citation type="submission" date="2016-10" db="EMBL/GenBank/DDBJ databases">
        <authorList>
            <person name="de Groot N.N."/>
        </authorList>
    </citation>
    <scope>NUCLEOTIDE SEQUENCE [LARGE SCALE GENOMIC DNA]</scope>
    <source>
        <strain evidence="1 2">CGMCC 4.6945</strain>
    </source>
</reference>
<sequence length="131" mass="14502">MSEPWPVIHTYTRREAISDGVLVELDEHAAARIPWHTAITAAAYADAIEWDETNPLPQDESGRAWDVLVCAAAAVRSRAVPDRREQRIPMSVWRVPNTAHSVAPRPLRLVAHLGPGDDGEPVLTVMLPEED</sequence>
<dbReference type="InterPro" id="IPR046480">
    <property type="entry name" value="DUF6573"/>
</dbReference>
<dbReference type="Pfam" id="PF20213">
    <property type="entry name" value="DUF6573"/>
    <property type="match status" value="1"/>
</dbReference>
<dbReference type="RefSeq" id="WP_090034847.1">
    <property type="nucleotide sequence ID" value="NZ_BONM01000014.1"/>
</dbReference>